<dbReference type="PANTHER" id="PTHR37805:SF1">
    <property type="entry name" value="CYTOPLASMIC PROTEIN"/>
    <property type="match status" value="1"/>
</dbReference>
<dbReference type="PANTHER" id="PTHR37805">
    <property type="entry name" value="CYTOPLASMIC PROTEIN-RELATED"/>
    <property type="match status" value="1"/>
</dbReference>
<name>A0ABT5FFW0_9GAMM</name>
<protein>
    <submittedName>
        <fullName evidence="1">DUF1456 family protein</fullName>
    </submittedName>
</protein>
<accession>A0ABT5FFW0</accession>
<organism evidence="1 2">
    <name type="scientific">Psychrosphaera algicola</name>
    <dbReference type="NCBI Taxonomy" id="3023714"/>
    <lineage>
        <taxon>Bacteria</taxon>
        <taxon>Pseudomonadati</taxon>
        <taxon>Pseudomonadota</taxon>
        <taxon>Gammaproteobacteria</taxon>
        <taxon>Alteromonadales</taxon>
        <taxon>Pseudoalteromonadaceae</taxon>
        <taxon>Psychrosphaera</taxon>
    </lineage>
</organism>
<dbReference type="Proteomes" id="UP001528411">
    <property type="component" value="Unassembled WGS sequence"/>
</dbReference>
<dbReference type="RefSeq" id="WP_215962474.1">
    <property type="nucleotide sequence ID" value="NZ_JAQOMS010000002.1"/>
</dbReference>
<dbReference type="InterPro" id="IPR009921">
    <property type="entry name" value="YehS-like"/>
</dbReference>
<sequence>MTNNDALRRLRFTLSYDNAKMLSIFDHVGYKVENAQLTSWLAKDEDERYKSLPDEAFANFLNGLIIERRGKREGPSPAAETTLNNNIVLRKLKIAFDLQSKGMLEILELADFRFSEHELSALFRKAGHKHFRPCKDQVLRNFLMGLQLKFAPKED</sequence>
<dbReference type="EMBL" id="JAQOMS010000002">
    <property type="protein sequence ID" value="MDC2890440.1"/>
    <property type="molecule type" value="Genomic_DNA"/>
</dbReference>
<comment type="caution">
    <text evidence="1">The sequence shown here is derived from an EMBL/GenBank/DDBJ whole genome shotgun (WGS) entry which is preliminary data.</text>
</comment>
<reference evidence="1 2" key="1">
    <citation type="submission" date="2023-01" db="EMBL/GenBank/DDBJ databases">
        <title>Psychrosphaera sp. nov., isolated from marine algae.</title>
        <authorList>
            <person name="Bayburt H."/>
            <person name="Choi B.J."/>
            <person name="Kim J.M."/>
            <person name="Choi D.G."/>
            <person name="Jeon C.O."/>
        </authorList>
    </citation>
    <scope>NUCLEOTIDE SEQUENCE [LARGE SCALE GENOMIC DNA]</scope>
    <source>
        <strain evidence="1 2">G1-22</strain>
    </source>
</reference>
<dbReference type="Pfam" id="PF07308">
    <property type="entry name" value="DUF1456"/>
    <property type="match status" value="2"/>
</dbReference>
<gene>
    <name evidence="1" type="ORF">PN838_18890</name>
</gene>
<evidence type="ECO:0000313" key="2">
    <source>
        <dbReference type="Proteomes" id="UP001528411"/>
    </source>
</evidence>
<evidence type="ECO:0000313" key="1">
    <source>
        <dbReference type="EMBL" id="MDC2890440.1"/>
    </source>
</evidence>
<keyword evidence="2" id="KW-1185">Reference proteome</keyword>
<proteinExistence type="predicted"/>